<feature type="transmembrane region" description="Helical" evidence="1">
    <location>
        <begin position="58"/>
        <end position="77"/>
    </location>
</feature>
<keyword evidence="1" id="KW-0472">Membrane</keyword>
<name>A0A914RYW4_PAREQ</name>
<evidence type="ECO:0000313" key="3">
    <source>
        <dbReference type="WBParaSite" id="PEQ_0001170001-mRNA-1"/>
    </source>
</evidence>
<evidence type="ECO:0000256" key="1">
    <source>
        <dbReference type="SAM" id="Phobius"/>
    </source>
</evidence>
<proteinExistence type="predicted"/>
<feature type="transmembrane region" description="Helical" evidence="1">
    <location>
        <begin position="31"/>
        <end position="52"/>
    </location>
</feature>
<sequence length="109" mass="12950">MFLVFITFHAISLFEIRWALKRWDHSSSYRLNLYIGVVAMEMAFLNGYMWMFALDHSWELNFVPFLVIFVNTLTSIVKTTPPLFMKCVETCSLKYPNCQLPATLFRRLR</sequence>
<dbReference type="AlphaFoldDB" id="A0A914RYW4"/>
<keyword evidence="1" id="KW-0812">Transmembrane</keyword>
<keyword evidence="1" id="KW-1133">Transmembrane helix</keyword>
<evidence type="ECO:0000313" key="2">
    <source>
        <dbReference type="Proteomes" id="UP000887564"/>
    </source>
</evidence>
<protein>
    <submittedName>
        <fullName evidence="3">Uncharacterized protein</fullName>
    </submittedName>
</protein>
<keyword evidence="2" id="KW-1185">Reference proteome</keyword>
<reference evidence="3" key="1">
    <citation type="submission" date="2022-11" db="UniProtKB">
        <authorList>
            <consortium name="WormBaseParasite"/>
        </authorList>
    </citation>
    <scope>IDENTIFICATION</scope>
</reference>
<dbReference type="Proteomes" id="UP000887564">
    <property type="component" value="Unplaced"/>
</dbReference>
<accession>A0A914RYW4</accession>
<dbReference type="WBParaSite" id="PEQ_0001170001-mRNA-1">
    <property type="protein sequence ID" value="PEQ_0001170001-mRNA-1"/>
    <property type="gene ID" value="PEQ_0001170001"/>
</dbReference>
<organism evidence="2 3">
    <name type="scientific">Parascaris equorum</name>
    <name type="common">Equine roundworm</name>
    <dbReference type="NCBI Taxonomy" id="6256"/>
    <lineage>
        <taxon>Eukaryota</taxon>
        <taxon>Metazoa</taxon>
        <taxon>Ecdysozoa</taxon>
        <taxon>Nematoda</taxon>
        <taxon>Chromadorea</taxon>
        <taxon>Rhabditida</taxon>
        <taxon>Spirurina</taxon>
        <taxon>Ascaridomorpha</taxon>
        <taxon>Ascaridoidea</taxon>
        <taxon>Ascarididae</taxon>
        <taxon>Parascaris</taxon>
    </lineage>
</organism>